<evidence type="ECO:0000256" key="1">
    <source>
        <dbReference type="SAM" id="MobiDB-lite"/>
    </source>
</evidence>
<feature type="region of interest" description="Disordered" evidence="1">
    <location>
        <begin position="1"/>
        <end position="30"/>
    </location>
</feature>
<dbReference type="AlphaFoldDB" id="A0A9N7MX79"/>
<dbReference type="InterPro" id="IPR005113">
    <property type="entry name" value="uDENN_dom"/>
</dbReference>
<dbReference type="Gene3D" id="3.30.450.200">
    <property type="match status" value="1"/>
</dbReference>
<sequence length="796" mass="90066">MGTKDNGDDLSEDWSSHASSPSEAFHQFPQEGVKVAAEEWHNGFPGSPILPLPEQAPRHRRAHSEIPSLFYKKSTSTSSFHRWKSQMQRALQWGGRSFQDRHYSSFDPEILANQKRQWYQIHSKTSGPEIYKEPTSLFEHFIIAGLGPDAKLQVVEDAFVRRKKWEHESERNELLDFHSRKHQRPTFPTLEPQVLFVYPPGKKLSLRIKDLAAFCFPGGVKARMMERTPSLSDLNELVYGQEHLRRDDLSFIFSLKVAGNTTLYGVCLHVQEVVQRPPVVFEASPPLSQLNYGSSRFLVSAPRCYCILTRVPFFELHYEMLNSIIAQERLNRITKFVAEMSLAENAPSHPLPKNHINEKFEESGNTTDWMATAIPVGSAITLTAAAAGIISDEEAFSRCENSPVSVAASDNSYNCQMMDGDKNVHASDDCISETSEFVCTPVNLYDCSKNQCRQSFESLFSPARSLPSEEEDDIFSNYDEDLSFDMIMEWARENKNDLLQIICGYHSLHLPARGGKVIFQPLEHLQAIEFQRVPISALGLFEKYLDKNTKDSSQLKLAIAEEAVALSLWSTATICRVLSLESVLAIVTGVLLEKQVVLLCPNLGVLSAVVLSLIPIIRPFEWQSLFLPILPTKMFDFLDAPVPFIVGIQQKLADMKMRTPNLVQVNINKNQVKTCNLPQLPQRKELISELGPIHSILSSEECVAQKNPVYKCNEVQAEAAAQFLYVMRRYLESLCSDLRLHTITSVQSNNDKVSILLKDSFIDSFPSRDRAFVKLFVETQLFTVLSDSRLSSYENE</sequence>
<keyword evidence="4" id="KW-1185">Reference proteome</keyword>
<dbReference type="OrthoDB" id="6019893at2759"/>
<dbReference type="Pfam" id="PF02141">
    <property type="entry name" value="DENN"/>
    <property type="match status" value="1"/>
</dbReference>
<gene>
    <name evidence="3" type="ORF">SHERM_15266</name>
</gene>
<dbReference type="Gene3D" id="3.40.50.11500">
    <property type="match status" value="1"/>
</dbReference>
<name>A0A9N7MX79_STRHE</name>
<dbReference type="PANTHER" id="PTHR15288:SF0">
    <property type="entry name" value="UDENN DOMAIN-CONTAINING PROTEIN"/>
    <property type="match status" value="1"/>
</dbReference>
<organism evidence="3 4">
    <name type="scientific">Striga hermonthica</name>
    <name type="common">Purple witchweed</name>
    <name type="synonym">Buchnera hermonthica</name>
    <dbReference type="NCBI Taxonomy" id="68872"/>
    <lineage>
        <taxon>Eukaryota</taxon>
        <taxon>Viridiplantae</taxon>
        <taxon>Streptophyta</taxon>
        <taxon>Embryophyta</taxon>
        <taxon>Tracheophyta</taxon>
        <taxon>Spermatophyta</taxon>
        <taxon>Magnoliopsida</taxon>
        <taxon>eudicotyledons</taxon>
        <taxon>Gunneridae</taxon>
        <taxon>Pentapetalae</taxon>
        <taxon>asterids</taxon>
        <taxon>lamiids</taxon>
        <taxon>Lamiales</taxon>
        <taxon>Orobanchaceae</taxon>
        <taxon>Buchnereae</taxon>
        <taxon>Striga</taxon>
    </lineage>
</organism>
<dbReference type="PANTHER" id="PTHR15288">
    <property type="entry name" value="DENN DOMAIN-CONTAINING PROTEIN 2"/>
    <property type="match status" value="1"/>
</dbReference>
<protein>
    <submittedName>
        <fullName evidence="3">DENN (AEX-3) domain-containing protein</fullName>
    </submittedName>
</protein>
<reference evidence="3" key="1">
    <citation type="submission" date="2019-12" db="EMBL/GenBank/DDBJ databases">
        <authorList>
            <person name="Scholes J."/>
        </authorList>
    </citation>
    <scope>NUCLEOTIDE SEQUENCE</scope>
</reference>
<dbReference type="InterPro" id="IPR043153">
    <property type="entry name" value="DENN_C"/>
</dbReference>
<dbReference type="SMART" id="SM00799">
    <property type="entry name" value="DENN"/>
    <property type="match status" value="1"/>
</dbReference>
<dbReference type="Proteomes" id="UP001153555">
    <property type="component" value="Unassembled WGS sequence"/>
</dbReference>
<dbReference type="Pfam" id="PF03456">
    <property type="entry name" value="uDENN"/>
    <property type="match status" value="1"/>
</dbReference>
<dbReference type="InterPro" id="IPR037516">
    <property type="entry name" value="Tripartite_DENN"/>
</dbReference>
<evidence type="ECO:0000313" key="3">
    <source>
        <dbReference type="EMBL" id="CAA0815230.1"/>
    </source>
</evidence>
<dbReference type="PROSITE" id="PS50211">
    <property type="entry name" value="DENN"/>
    <property type="match status" value="1"/>
</dbReference>
<dbReference type="EMBL" id="CACSLK010012531">
    <property type="protein sequence ID" value="CAA0815230.1"/>
    <property type="molecule type" value="Genomic_DNA"/>
</dbReference>
<proteinExistence type="predicted"/>
<dbReference type="InterPro" id="IPR051942">
    <property type="entry name" value="DENN_domain_containing_2"/>
</dbReference>
<dbReference type="InterPro" id="IPR001194">
    <property type="entry name" value="cDENN_dom"/>
</dbReference>
<evidence type="ECO:0000259" key="2">
    <source>
        <dbReference type="PROSITE" id="PS50211"/>
    </source>
</evidence>
<evidence type="ECO:0000313" key="4">
    <source>
        <dbReference type="Proteomes" id="UP001153555"/>
    </source>
</evidence>
<accession>A0A9N7MX79</accession>
<feature type="domain" description="UDENN" evidence="2">
    <location>
        <begin position="173"/>
        <end position="796"/>
    </location>
</feature>
<comment type="caution">
    <text evidence="3">The sequence shown here is derived from an EMBL/GenBank/DDBJ whole genome shotgun (WGS) entry which is preliminary data.</text>
</comment>